<dbReference type="PRINTS" id="PR00038">
    <property type="entry name" value="HTHLUXR"/>
</dbReference>
<reference evidence="6" key="1">
    <citation type="submission" date="2015-11" db="EMBL/GenBank/DDBJ databases">
        <authorList>
            <person name="Kumar R."/>
            <person name="Singh D."/>
            <person name="Swarnkar M.K."/>
            <person name="Singh A.K."/>
            <person name="Kumar S."/>
        </authorList>
    </citation>
    <scope>NUCLEOTIDE SEQUENCE [LARGE SCALE GENOMIC DNA]</scope>
    <source>
        <strain evidence="6">ERGS4:06</strain>
    </source>
</reference>
<dbReference type="PROSITE" id="PS50043">
    <property type="entry name" value="HTH_LUXR_2"/>
    <property type="match status" value="1"/>
</dbReference>
<evidence type="ECO:0000313" key="5">
    <source>
        <dbReference type="EMBL" id="ALO66548.1"/>
    </source>
</evidence>
<feature type="domain" description="HTH luxR-type" evidence="3">
    <location>
        <begin position="141"/>
        <end position="206"/>
    </location>
</feature>
<dbReference type="InterPro" id="IPR011006">
    <property type="entry name" value="CheY-like_superfamily"/>
</dbReference>
<protein>
    <recommendedName>
        <fullName evidence="7">HTH luxR-type domain-containing protein</fullName>
    </recommendedName>
</protein>
<dbReference type="AlphaFoldDB" id="A0A0S2LYK7"/>
<keyword evidence="2" id="KW-0597">Phosphoprotein</keyword>
<evidence type="ECO:0000259" key="3">
    <source>
        <dbReference type="PROSITE" id="PS50043"/>
    </source>
</evidence>
<dbReference type="PROSITE" id="PS50110">
    <property type="entry name" value="RESPONSE_REGULATORY"/>
    <property type="match status" value="1"/>
</dbReference>
<keyword evidence="1" id="KW-0238">DNA-binding</keyword>
<dbReference type="InterPro" id="IPR000792">
    <property type="entry name" value="Tscrpt_reg_LuxR_C"/>
</dbReference>
<dbReference type="Pfam" id="PF00196">
    <property type="entry name" value="GerE"/>
    <property type="match status" value="1"/>
</dbReference>
<name>A0A0S2LYK7_9MICC</name>
<evidence type="ECO:0000256" key="1">
    <source>
        <dbReference type="ARBA" id="ARBA00023125"/>
    </source>
</evidence>
<dbReference type="GO" id="GO:0003677">
    <property type="term" value="F:DNA binding"/>
    <property type="evidence" value="ECO:0007669"/>
    <property type="project" value="UniProtKB-KW"/>
</dbReference>
<feature type="modified residue" description="4-aspartylphosphate" evidence="2">
    <location>
        <position position="51"/>
    </location>
</feature>
<proteinExistence type="predicted"/>
<evidence type="ECO:0000313" key="6">
    <source>
        <dbReference type="Proteomes" id="UP000059574"/>
    </source>
</evidence>
<sequence>MALVGCDYITGLGLSQLLRGADFIDVAGFATGAEEVLELMGAGLIDMVLLDASMEAAELAQTCRSLNQVPVPPTVVVMGDVPFDLAESLVFSGVRAILHQGLLAEDLPVALRMIHRGGALLINSDARETLMNRSRSFDAHQRTRFECLNPRERVVAQGVAEGSTNAQLAGSMHMSEATVKLIVSNIMSKLGVSNRVQIAVAVTKARVV</sequence>
<gene>
    <name evidence="5" type="ORF">AS189_08660</name>
</gene>
<evidence type="ECO:0000259" key="4">
    <source>
        <dbReference type="PROSITE" id="PS50110"/>
    </source>
</evidence>
<dbReference type="Proteomes" id="UP000059574">
    <property type="component" value="Chromosome"/>
</dbReference>
<organism evidence="5 6">
    <name type="scientific">Arthrobacter alpinus</name>
    <dbReference type="NCBI Taxonomy" id="656366"/>
    <lineage>
        <taxon>Bacteria</taxon>
        <taxon>Bacillati</taxon>
        <taxon>Actinomycetota</taxon>
        <taxon>Actinomycetes</taxon>
        <taxon>Micrococcales</taxon>
        <taxon>Micrococcaceae</taxon>
        <taxon>Arthrobacter</taxon>
    </lineage>
</organism>
<dbReference type="PANTHER" id="PTHR43214">
    <property type="entry name" value="TWO-COMPONENT RESPONSE REGULATOR"/>
    <property type="match status" value="1"/>
</dbReference>
<dbReference type="EMBL" id="CP013200">
    <property type="protein sequence ID" value="ALO66548.1"/>
    <property type="molecule type" value="Genomic_DNA"/>
</dbReference>
<dbReference type="Gene3D" id="3.40.50.2300">
    <property type="match status" value="1"/>
</dbReference>
<dbReference type="GO" id="GO:0000160">
    <property type="term" value="P:phosphorelay signal transduction system"/>
    <property type="evidence" value="ECO:0007669"/>
    <property type="project" value="InterPro"/>
</dbReference>
<evidence type="ECO:0008006" key="7">
    <source>
        <dbReference type="Google" id="ProtNLM"/>
    </source>
</evidence>
<dbReference type="InterPro" id="IPR039420">
    <property type="entry name" value="WalR-like"/>
</dbReference>
<dbReference type="InterPro" id="IPR001789">
    <property type="entry name" value="Sig_transdc_resp-reg_receiver"/>
</dbReference>
<dbReference type="GO" id="GO:0006355">
    <property type="term" value="P:regulation of DNA-templated transcription"/>
    <property type="evidence" value="ECO:0007669"/>
    <property type="project" value="InterPro"/>
</dbReference>
<reference evidence="5 6" key="2">
    <citation type="journal article" date="2016" name="J. Biotechnol.">
        <title>Complete genome sequence of Arthrobacter alpinus ERGS4:06, a yellow pigmented bacterium tolerant to cold and radiations isolated from Sikkim Himalaya.</title>
        <authorList>
            <person name="Kumar R."/>
            <person name="Singh D."/>
            <person name="Swarnkar M.K."/>
            <person name="Singh A.K."/>
            <person name="Kumar S."/>
        </authorList>
    </citation>
    <scope>NUCLEOTIDE SEQUENCE [LARGE SCALE GENOMIC DNA]</scope>
    <source>
        <strain evidence="5 6">ERGS4:06</strain>
    </source>
</reference>
<dbReference type="CDD" id="cd06170">
    <property type="entry name" value="LuxR_C_like"/>
    <property type="match status" value="1"/>
</dbReference>
<accession>A0A0S2LYK7</accession>
<dbReference type="InterPro" id="IPR016032">
    <property type="entry name" value="Sig_transdc_resp-reg_C-effctor"/>
</dbReference>
<dbReference type="SUPFAM" id="SSF46894">
    <property type="entry name" value="C-terminal effector domain of the bipartite response regulators"/>
    <property type="match status" value="1"/>
</dbReference>
<evidence type="ECO:0000256" key="2">
    <source>
        <dbReference type="PROSITE-ProRule" id="PRU00169"/>
    </source>
</evidence>
<dbReference type="SMART" id="SM00421">
    <property type="entry name" value="HTH_LUXR"/>
    <property type="match status" value="1"/>
</dbReference>
<dbReference type="SUPFAM" id="SSF52172">
    <property type="entry name" value="CheY-like"/>
    <property type="match status" value="1"/>
</dbReference>
<feature type="domain" description="Response regulatory" evidence="4">
    <location>
        <begin position="1"/>
        <end position="115"/>
    </location>
</feature>